<organism evidence="7 8">
    <name type="scientific">Haloquadratum walsbyi (strain DSM 16854 / JCM 12705 / C23)</name>
    <dbReference type="NCBI Taxonomy" id="768065"/>
    <lineage>
        <taxon>Archaea</taxon>
        <taxon>Methanobacteriati</taxon>
        <taxon>Methanobacteriota</taxon>
        <taxon>Stenosarchaea group</taxon>
        <taxon>Halobacteria</taxon>
        <taxon>Halobacteriales</taxon>
        <taxon>Haloferacaceae</taxon>
        <taxon>Haloquadratum</taxon>
    </lineage>
</organism>
<dbReference type="EC" id="3.4.21.89" evidence="7"/>
<evidence type="ECO:0000256" key="2">
    <source>
        <dbReference type="ARBA" id="ARBA00022692"/>
    </source>
</evidence>
<dbReference type="InterPro" id="IPR001733">
    <property type="entry name" value="Peptidase_S26B"/>
</dbReference>
<keyword evidence="4 6" id="KW-0472">Membrane</keyword>
<evidence type="ECO:0000256" key="6">
    <source>
        <dbReference type="SAM" id="Phobius"/>
    </source>
</evidence>
<evidence type="ECO:0000313" key="7">
    <source>
        <dbReference type="EMBL" id="CCC38985.1"/>
    </source>
</evidence>
<dbReference type="CDD" id="cd06530">
    <property type="entry name" value="S26_SPase_I"/>
    <property type="match status" value="1"/>
</dbReference>
<dbReference type="RefSeq" id="WP_014554952.1">
    <property type="nucleotide sequence ID" value="NC_017459.1"/>
</dbReference>
<dbReference type="SUPFAM" id="SSF51306">
    <property type="entry name" value="LexA/Signal peptidase"/>
    <property type="match status" value="1"/>
</dbReference>
<proteinExistence type="predicted"/>
<gene>
    <name evidence="7" type="primary">sec11</name>
    <name evidence="7" type="ordered locus">Hqrw_1002</name>
</gene>
<protein>
    <submittedName>
        <fullName evidence="7">Signal peptidase I</fullName>
        <ecNumber evidence="7">3.4.21.89</ecNumber>
    </submittedName>
</protein>
<feature type="compositionally biased region" description="Basic and acidic residues" evidence="5">
    <location>
        <begin position="1"/>
        <end position="21"/>
    </location>
</feature>
<dbReference type="GO" id="GO:0004252">
    <property type="term" value="F:serine-type endopeptidase activity"/>
    <property type="evidence" value="ECO:0007669"/>
    <property type="project" value="InterPro"/>
</dbReference>
<sequence length="285" mass="31532">MTEKSGDDESPERWDSEHATGIDDSGIEDDHTDSNVELDARSDVNIEYNRKNDRENENNPYDRARREPKHTAESSILTRIRRGAVTTLRETLYSVIVVVAIGLILFAISGVWPPMVAVESGSMEPEMSRGDLILVSETTRFTPSYAHENTGVVTAEVGQSRGYQTFGGTGSVIIYDPPQRVGSPIIHRAHFYVEDGENWYEEANSAYLTASGCDELRNCPAPHAGFITKGDANARYDQATGIAGPVRRTWIRGAARFRIPYLGYVRLQLAGALTVNPVLWVSGIR</sequence>
<evidence type="ECO:0000256" key="5">
    <source>
        <dbReference type="SAM" id="MobiDB-lite"/>
    </source>
</evidence>
<dbReference type="PANTHER" id="PTHR10806:SF6">
    <property type="entry name" value="SIGNAL PEPTIDASE COMPLEX CATALYTIC SUBUNIT SEC11"/>
    <property type="match status" value="1"/>
</dbReference>
<comment type="subcellular location">
    <subcellularLocation>
        <location evidence="1">Membrane</location>
    </subcellularLocation>
</comment>
<evidence type="ECO:0000256" key="3">
    <source>
        <dbReference type="ARBA" id="ARBA00022989"/>
    </source>
</evidence>
<dbReference type="Proteomes" id="UP000007954">
    <property type="component" value="Chromosome"/>
</dbReference>
<dbReference type="InterPro" id="IPR019533">
    <property type="entry name" value="Peptidase_S26"/>
</dbReference>
<dbReference type="HOGENOM" id="CLU_054902_0_1_2"/>
<feature type="region of interest" description="Disordered" evidence="5">
    <location>
        <begin position="1"/>
        <end position="73"/>
    </location>
</feature>
<feature type="transmembrane region" description="Helical" evidence="6">
    <location>
        <begin position="91"/>
        <end position="112"/>
    </location>
</feature>
<feature type="compositionally biased region" description="Basic and acidic residues" evidence="5">
    <location>
        <begin position="28"/>
        <end position="72"/>
    </location>
</feature>
<dbReference type="GeneID" id="12448397"/>
<dbReference type="KEGG" id="hwc:Hqrw_1002"/>
<evidence type="ECO:0000256" key="1">
    <source>
        <dbReference type="ARBA" id="ARBA00004370"/>
    </source>
</evidence>
<dbReference type="PANTHER" id="PTHR10806">
    <property type="entry name" value="SIGNAL PEPTIDASE COMPLEX CATALYTIC SUBUNIT SEC11"/>
    <property type="match status" value="1"/>
</dbReference>
<evidence type="ECO:0000313" key="8">
    <source>
        <dbReference type="Proteomes" id="UP000007954"/>
    </source>
</evidence>
<accession>G0LFW5</accession>
<dbReference type="AlphaFoldDB" id="G0LFW5"/>
<dbReference type="GO" id="GO:0016020">
    <property type="term" value="C:membrane"/>
    <property type="evidence" value="ECO:0007669"/>
    <property type="project" value="UniProtKB-SubCell"/>
</dbReference>
<name>G0LFW5_HALWC</name>
<keyword evidence="2 6" id="KW-0812">Transmembrane</keyword>
<reference evidence="7 8" key="1">
    <citation type="journal article" date="2011" name="PLoS ONE">
        <title>Haloquadratum walsbyi: limited diversity in a global pond.</title>
        <authorList>
            <person name="Dyall-Smith M."/>
            <person name="Pfeiffer F."/>
            <person name="Klee K."/>
            <person name="Palm P."/>
            <person name="Gross K."/>
            <person name="Schuster S.C."/>
            <person name="Rampp M."/>
            <person name="Oesterhelt D."/>
        </authorList>
    </citation>
    <scope>NUCLEOTIDE SEQUENCE [LARGE SCALE GENOMIC DNA]</scope>
    <source>
        <strain evidence="8">DSM 16854 / JCM 12705 / C23</strain>
    </source>
</reference>
<keyword evidence="7" id="KW-0378">Hydrolase</keyword>
<dbReference type="GO" id="GO:0009003">
    <property type="term" value="F:signal peptidase activity"/>
    <property type="evidence" value="ECO:0007669"/>
    <property type="project" value="UniProtKB-EC"/>
</dbReference>
<dbReference type="EMBL" id="FR746099">
    <property type="protein sequence ID" value="CCC38985.1"/>
    <property type="molecule type" value="Genomic_DNA"/>
</dbReference>
<keyword evidence="3 6" id="KW-1133">Transmembrane helix</keyword>
<dbReference type="GO" id="GO:0006465">
    <property type="term" value="P:signal peptide processing"/>
    <property type="evidence" value="ECO:0007669"/>
    <property type="project" value="InterPro"/>
</dbReference>
<dbReference type="InterPro" id="IPR036286">
    <property type="entry name" value="LexA/Signal_pep-like_sf"/>
</dbReference>
<evidence type="ECO:0000256" key="4">
    <source>
        <dbReference type="ARBA" id="ARBA00023136"/>
    </source>
</evidence>
<dbReference type="OrthoDB" id="4822at2157"/>